<dbReference type="SMART" id="SM00401">
    <property type="entry name" value="ZnF_GATA"/>
    <property type="match status" value="1"/>
</dbReference>
<dbReference type="InterPro" id="IPR013088">
    <property type="entry name" value="Znf_NHR/GATA"/>
</dbReference>
<dbReference type="Pfam" id="PF00320">
    <property type="entry name" value="GATA"/>
    <property type="match status" value="1"/>
</dbReference>
<dbReference type="Proteomes" id="UP001345219">
    <property type="component" value="Chromosome 10"/>
</dbReference>
<dbReference type="EMBL" id="JAXIOK010000021">
    <property type="protein sequence ID" value="KAK4745534.1"/>
    <property type="molecule type" value="Genomic_DNA"/>
</dbReference>
<dbReference type="InterPro" id="IPR016679">
    <property type="entry name" value="TF_GATA_pln"/>
</dbReference>
<dbReference type="InterPro" id="IPR000679">
    <property type="entry name" value="Znf_GATA"/>
</dbReference>
<comment type="subcellular location">
    <subcellularLocation>
        <location evidence="1 11">Nucleus</location>
    </subcellularLocation>
</comment>
<evidence type="ECO:0000256" key="9">
    <source>
        <dbReference type="ARBA" id="ARBA00023163"/>
    </source>
</evidence>
<evidence type="ECO:0000256" key="4">
    <source>
        <dbReference type="ARBA" id="ARBA00022771"/>
    </source>
</evidence>
<evidence type="ECO:0000256" key="3">
    <source>
        <dbReference type="ARBA" id="ARBA00022723"/>
    </source>
</evidence>
<dbReference type="CDD" id="cd00202">
    <property type="entry name" value="ZnF_GATA"/>
    <property type="match status" value="1"/>
</dbReference>
<keyword evidence="4 12" id="KW-0863">Zinc-finger</keyword>
<dbReference type="GO" id="GO:0043565">
    <property type="term" value="F:sequence-specific DNA binding"/>
    <property type="evidence" value="ECO:0007669"/>
    <property type="project" value="InterPro"/>
</dbReference>
<reference evidence="14 15" key="1">
    <citation type="journal article" date="2023" name="Hortic Res">
        <title>Pangenome of water caltrop reveals structural variations and asymmetric subgenome divergence after allopolyploidization.</title>
        <authorList>
            <person name="Zhang X."/>
            <person name="Chen Y."/>
            <person name="Wang L."/>
            <person name="Yuan Y."/>
            <person name="Fang M."/>
            <person name="Shi L."/>
            <person name="Lu R."/>
            <person name="Comes H.P."/>
            <person name="Ma Y."/>
            <person name="Chen Y."/>
            <person name="Huang G."/>
            <person name="Zhou Y."/>
            <person name="Zheng Z."/>
            <person name="Qiu Y."/>
        </authorList>
    </citation>
    <scope>NUCLEOTIDE SEQUENCE [LARGE SCALE GENOMIC DNA]</scope>
    <source>
        <tissue evidence="14">Roots</tissue>
    </source>
</reference>
<dbReference type="PANTHER" id="PTHR45658:SF18">
    <property type="entry name" value="PROTEIN GAT2"/>
    <property type="match status" value="1"/>
</dbReference>
<comment type="similarity">
    <text evidence="2 11">Belongs to the type IV zinc-finger family. Class A subfamily.</text>
</comment>
<evidence type="ECO:0000313" key="14">
    <source>
        <dbReference type="EMBL" id="KAK4745534.1"/>
    </source>
</evidence>
<dbReference type="Gene3D" id="3.30.50.10">
    <property type="entry name" value="Erythroid Transcription Factor GATA-1, subunit A"/>
    <property type="match status" value="1"/>
</dbReference>
<organism evidence="14 15">
    <name type="scientific">Trapa incisa</name>
    <dbReference type="NCBI Taxonomy" id="236973"/>
    <lineage>
        <taxon>Eukaryota</taxon>
        <taxon>Viridiplantae</taxon>
        <taxon>Streptophyta</taxon>
        <taxon>Embryophyta</taxon>
        <taxon>Tracheophyta</taxon>
        <taxon>Spermatophyta</taxon>
        <taxon>Magnoliopsida</taxon>
        <taxon>eudicotyledons</taxon>
        <taxon>Gunneridae</taxon>
        <taxon>Pentapetalae</taxon>
        <taxon>rosids</taxon>
        <taxon>malvids</taxon>
        <taxon>Myrtales</taxon>
        <taxon>Lythraceae</taxon>
        <taxon>Trapa</taxon>
    </lineage>
</organism>
<keyword evidence="9 11" id="KW-0804">Transcription</keyword>
<evidence type="ECO:0000256" key="11">
    <source>
        <dbReference type="PIRNR" id="PIRNR016992"/>
    </source>
</evidence>
<evidence type="ECO:0000256" key="5">
    <source>
        <dbReference type="ARBA" id="ARBA00022833"/>
    </source>
</evidence>
<evidence type="ECO:0000256" key="2">
    <source>
        <dbReference type="ARBA" id="ARBA00005694"/>
    </source>
</evidence>
<evidence type="ECO:0000256" key="8">
    <source>
        <dbReference type="ARBA" id="ARBA00023159"/>
    </source>
</evidence>
<dbReference type="PANTHER" id="PTHR45658">
    <property type="entry name" value="GATA TRANSCRIPTION FACTOR"/>
    <property type="match status" value="1"/>
</dbReference>
<dbReference type="GO" id="GO:0008270">
    <property type="term" value="F:zinc ion binding"/>
    <property type="evidence" value="ECO:0007669"/>
    <property type="project" value="UniProtKB-KW"/>
</dbReference>
<sequence>MEAPDQHPWVVALEGKEQHFAVEDLLDFSKDDADLVGDDMASRVDGAASGNSTDSSTVTAVDSCTSATFSGCGTGFAVAGMAGGQGGFGENDHFSSELCVPYDAQLEWLSNFVEESFSTEDLKKLEMISGIKHGADEESETTCTFQHEPLKTTQHHRTPNINTPIFKPDISVPAKARSKRSRAVPCKWASRFIILNESSESSSLDEHDGSTPSAILRAEKKNARCIKKKFVAPEGDSLVEARRCLHCATDKTPQWRTGPMGPKTLCNACGVRYKSGRLVPEYRPAASPTFTLTKHSNSHRKVLELRRQKELQGAEQLHQQYFDLQGVTTAFDTPNTEDYLIHHHAGHNFRQMM</sequence>
<feature type="domain" description="GATA-type" evidence="13">
    <location>
        <begin position="238"/>
        <end position="274"/>
    </location>
</feature>
<dbReference type="PROSITE" id="PS00344">
    <property type="entry name" value="GATA_ZN_FINGER_1"/>
    <property type="match status" value="1"/>
</dbReference>
<evidence type="ECO:0000256" key="6">
    <source>
        <dbReference type="ARBA" id="ARBA00023015"/>
    </source>
</evidence>
<keyword evidence="5" id="KW-0862">Zinc</keyword>
<dbReference type="PROSITE" id="PS50114">
    <property type="entry name" value="GATA_ZN_FINGER_2"/>
    <property type="match status" value="1"/>
</dbReference>
<dbReference type="GO" id="GO:0030154">
    <property type="term" value="P:cell differentiation"/>
    <property type="evidence" value="ECO:0007669"/>
    <property type="project" value="TreeGrafter"/>
</dbReference>
<dbReference type="SUPFAM" id="SSF57716">
    <property type="entry name" value="Glucocorticoid receptor-like (DNA-binding domain)"/>
    <property type="match status" value="1"/>
</dbReference>
<evidence type="ECO:0000256" key="7">
    <source>
        <dbReference type="ARBA" id="ARBA00023125"/>
    </source>
</evidence>
<proteinExistence type="inferred from homology"/>
<accession>A0AAN7GPF8</accession>
<keyword evidence="3" id="KW-0479">Metal-binding</keyword>
<keyword evidence="15" id="KW-1185">Reference proteome</keyword>
<comment type="caution">
    <text evidence="14">The sequence shown here is derived from an EMBL/GenBank/DDBJ whole genome shotgun (WGS) entry which is preliminary data.</text>
</comment>
<evidence type="ECO:0000313" key="15">
    <source>
        <dbReference type="Proteomes" id="UP001345219"/>
    </source>
</evidence>
<dbReference type="FunFam" id="3.30.50.10:FF:000018">
    <property type="entry name" value="GATA transcription factor"/>
    <property type="match status" value="1"/>
</dbReference>
<keyword evidence="6 11" id="KW-0805">Transcription regulation</keyword>
<dbReference type="InterPro" id="IPR051140">
    <property type="entry name" value="GATA_TF"/>
</dbReference>
<protein>
    <recommendedName>
        <fullName evidence="11">GATA transcription factor</fullName>
    </recommendedName>
</protein>
<keyword evidence="10 11" id="KW-0539">Nucleus</keyword>
<evidence type="ECO:0000256" key="1">
    <source>
        <dbReference type="ARBA" id="ARBA00004123"/>
    </source>
</evidence>
<evidence type="ECO:0000256" key="12">
    <source>
        <dbReference type="PROSITE-ProRule" id="PRU00094"/>
    </source>
</evidence>
<name>A0AAN7GPF8_9MYRT</name>
<dbReference type="AlphaFoldDB" id="A0AAN7GPF8"/>
<dbReference type="GO" id="GO:0045893">
    <property type="term" value="P:positive regulation of DNA-templated transcription"/>
    <property type="evidence" value="ECO:0007669"/>
    <property type="project" value="InterPro"/>
</dbReference>
<evidence type="ECO:0000259" key="13">
    <source>
        <dbReference type="PROSITE" id="PS50114"/>
    </source>
</evidence>
<comment type="function">
    <text evidence="11">Transcriptional activator that specifically binds 5'-GATA-3' or 5'-GAT-3' motifs within gene promoters.</text>
</comment>
<keyword evidence="7 11" id="KW-0238">DNA-binding</keyword>
<keyword evidence="8 11" id="KW-0010">Activator</keyword>
<gene>
    <name evidence="14" type="ORF">SAY87_011846</name>
</gene>
<dbReference type="GO" id="GO:0005634">
    <property type="term" value="C:nucleus"/>
    <property type="evidence" value="ECO:0007669"/>
    <property type="project" value="UniProtKB-SubCell"/>
</dbReference>
<dbReference type="PIRSF" id="PIRSF016992">
    <property type="entry name" value="TF_GATA_plant"/>
    <property type="match status" value="1"/>
</dbReference>
<evidence type="ECO:0000256" key="10">
    <source>
        <dbReference type="ARBA" id="ARBA00023242"/>
    </source>
</evidence>